<dbReference type="eggNOG" id="ENOG5032ZFI">
    <property type="taxonomic scope" value="Bacteria"/>
</dbReference>
<keyword evidence="3" id="KW-1185">Reference proteome</keyword>
<dbReference type="RefSeq" id="WP_008486633.1">
    <property type="nucleotide sequence ID" value="NZ_AMRI01000037.1"/>
</dbReference>
<sequence>MKSLPLWTLTPLLLAGCCSCGRQAPGDQPGDQPEPSTYFATHISDDGSKRFVFSLENRRSGGRGQPGRGGPGGRQGGPGGQDTDRAPSSEQGSEQLDERLEDKLLESGFCRTGYMELSRSDSGRFARIAGECNESASAEDRQAFPNVGNGQLGRMGH</sequence>
<reference evidence="2 3" key="1">
    <citation type="journal article" date="2012" name="J. Bacteriol.">
        <title>Genome Sequence of Gallaecimonas xiamenensis Type Strain 3-C-1.</title>
        <authorList>
            <person name="Lai Q."/>
            <person name="Wang L."/>
            <person name="Wang W."/>
            <person name="Shao Z."/>
        </authorList>
    </citation>
    <scope>NUCLEOTIDE SEQUENCE [LARGE SCALE GENOMIC DNA]</scope>
    <source>
        <strain evidence="2 3">3-C-1</strain>
    </source>
</reference>
<protein>
    <submittedName>
        <fullName evidence="2">Putative lipoprotein</fullName>
    </submittedName>
</protein>
<evidence type="ECO:0000313" key="2">
    <source>
        <dbReference type="EMBL" id="EKE67766.1"/>
    </source>
</evidence>
<feature type="region of interest" description="Disordered" evidence="1">
    <location>
        <begin position="133"/>
        <end position="157"/>
    </location>
</feature>
<dbReference type="OrthoDB" id="5587540at2"/>
<feature type="compositionally biased region" description="Gly residues" evidence="1">
    <location>
        <begin position="62"/>
        <end position="80"/>
    </location>
</feature>
<dbReference type="AlphaFoldDB" id="K2ICU0"/>
<name>K2ICU0_9GAMM</name>
<comment type="caution">
    <text evidence="2">The sequence shown here is derived from an EMBL/GenBank/DDBJ whole genome shotgun (WGS) entry which is preliminary data.</text>
</comment>
<keyword evidence="2" id="KW-0449">Lipoprotein</keyword>
<dbReference type="PROSITE" id="PS51257">
    <property type="entry name" value="PROKAR_LIPOPROTEIN"/>
    <property type="match status" value="1"/>
</dbReference>
<proteinExistence type="predicted"/>
<gene>
    <name evidence="2" type="ORF">B3C1_18156</name>
</gene>
<feature type="region of interest" description="Disordered" evidence="1">
    <location>
        <begin position="23"/>
        <end position="101"/>
    </location>
</feature>
<dbReference type="Proteomes" id="UP000006755">
    <property type="component" value="Unassembled WGS sequence"/>
</dbReference>
<evidence type="ECO:0000313" key="3">
    <source>
        <dbReference type="Proteomes" id="UP000006755"/>
    </source>
</evidence>
<evidence type="ECO:0000256" key="1">
    <source>
        <dbReference type="SAM" id="MobiDB-lite"/>
    </source>
</evidence>
<organism evidence="2 3">
    <name type="scientific">Gallaecimonas xiamenensis 3-C-1</name>
    <dbReference type="NCBI Taxonomy" id="745411"/>
    <lineage>
        <taxon>Bacteria</taxon>
        <taxon>Pseudomonadati</taxon>
        <taxon>Pseudomonadota</taxon>
        <taxon>Gammaproteobacteria</taxon>
        <taxon>Enterobacterales</taxon>
        <taxon>Gallaecimonadaceae</taxon>
        <taxon>Gallaecimonas</taxon>
    </lineage>
</organism>
<accession>K2ICU0</accession>
<dbReference type="EMBL" id="AMRI01000037">
    <property type="protein sequence ID" value="EKE67766.1"/>
    <property type="molecule type" value="Genomic_DNA"/>
</dbReference>
<dbReference type="STRING" id="745411.B3C1_18156"/>